<dbReference type="Gene3D" id="1.10.10.10">
    <property type="entry name" value="Winged helix-like DNA-binding domain superfamily/Winged helix DNA-binding domain"/>
    <property type="match status" value="1"/>
</dbReference>
<proteinExistence type="predicted"/>
<dbReference type="eggNOG" id="COG4191">
    <property type="taxonomic scope" value="Bacteria"/>
</dbReference>
<protein>
    <submittedName>
        <fullName evidence="2">Putative PAS/PAC sensor protein</fullName>
    </submittedName>
</protein>
<dbReference type="RefSeq" id="WP_011745104.1">
    <property type="nucleotide sequence ID" value="NC_008639.1"/>
</dbReference>
<dbReference type="PROSITE" id="PS50112">
    <property type="entry name" value="PAS"/>
    <property type="match status" value="1"/>
</dbReference>
<dbReference type="SMART" id="SM00091">
    <property type="entry name" value="PAS"/>
    <property type="match status" value="1"/>
</dbReference>
<dbReference type="InterPro" id="IPR000014">
    <property type="entry name" value="PAS"/>
</dbReference>
<feature type="domain" description="PAS" evidence="1">
    <location>
        <begin position="68"/>
        <end position="141"/>
    </location>
</feature>
<dbReference type="InterPro" id="IPR027395">
    <property type="entry name" value="WH_DNA-bd_dom"/>
</dbReference>
<dbReference type="Pfam" id="PF13601">
    <property type="entry name" value="HTH_34"/>
    <property type="match status" value="1"/>
</dbReference>
<keyword evidence="3" id="KW-1185">Reference proteome</keyword>
<dbReference type="CDD" id="cd00130">
    <property type="entry name" value="PAS"/>
    <property type="match status" value="1"/>
</dbReference>
<organism evidence="2 3">
    <name type="scientific">Chlorobium phaeobacteroides (strain DSM 266 / SMG 266 / 2430)</name>
    <dbReference type="NCBI Taxonomy" id="290317"/>
    <lineage>
        <taxon>Bacteria</taxon>
        <taxon>Pseudomonadati</taxon>
        <taxon>Chlorobiota</taxon>
        <taxon>Chlorobiia</taxon>
        <taxon>Chlorobiales</taxon>
        <taxon>Chlorobiaceae</taxon>
        <taxon>Chlorobium/Pelodictyon group</taxon>
        <taxon>Chlorobium</taxon>
    </lineage>
</organism>
<dbReference type="EMBL" id="CP000492">
    <property type="protein sequence ID" value="ABL65280.1"/>
    <property type="molecule type" value="Genomic_DNA"/>
</dbReference>
<dbReference type="SUPFAM" id="SSF46785">
    <property type="entry name" value="Winged helix' DNA-binding domain"/>
    <property type="match status" value="1"/>
</dbReference>
<dbReference type="Proteomes" id="UP000008701">
    <property type="component" value="Chromosome"/>
</dbReference>
<name>A1BFV3_CHLPD</name>
<dbReference type="Gene3D" id="3.30.450.20">
    <property type="entry name" value="PAS domain"/>
    <property type="match status" value="1"/>
</dbReference>
<sequence>MNNNKRSLDASFSVLRRKAEKKLEADRQNQPDRTPSYHEMKHVIHELEVYKIELEMQQEDLIQSRIETEEDLKRYIELYDFAPLGYFTLSRNGTIKEVNLAGSKILGIERSLLTGDRFGRFIRDEDLPVFNELLERVFSKRDPWFCEVMLLNESCSEHMPKGSLTEKQRDEGSKTIRIEAVLSNDGEECRIVLSDITAQKQLEERVGGVQAEKSESVKGEHHACAEEFDHQLLDKVIHSRIRLAAISYLNVVSRSGFVEIRDKINATDGNLSIHMKLLEAAGYIHCDKEFLERKPQTIYSITQKGRAAFNRYTGIVSELINCRNLDF</sequence>
<dbReference type="KEGG" id="cph:Cpha266_1247"/>
<accession>A1BFV3</accession>
<gene>
    <name evidence="2" type="ordered locus">Cpha266_1247</name>
</gene>
<dbReference type="InterPro" id="IPR036388">
    <property type="entry name" value="WH-like_DNA-bd_sf"/>
</dbReference>
<dbReference type="PANTHER" id="PTHR37318:SF1">
    <property type="entry name" value="BSL7504 PROTEIN"/>
    <property type="match status" value="1"/>
</dbReference>
<evidence type="ECO:0000313" key="3">
    <source>
        <dbReference type="Proteomes" id="UP000008701"/>
    </source>
</evidence>
<dbReference type="PANTHER" id="PTHR37318">
    <property type="entry name" value="BSL7504 PROTEIN"/>
    <property type="match status" value="1"/>
</dbReference>
<dbReference type="STRING" id="290317.Cpha266_1247"/>
<reference evidence="2 3" key="1">
    <citation type="submission" date="2006-12" db="EMBL/GenBank/DDBJ databases">
        <title>Complete sequence of Chlorobium phaeobacteroides DSM 266.</title>
        <authorList>
            <consortium name="US DOE Joint Genome Institute"/>
            <person name="Copeland A."/>
            <person name="Lucas S."/>
            <person name="Lapidus A."/>
            <person name="Barry K."/>
            <person name="Detter J.C."/>
            <person name="Glavina del Rio T."/>
            <person name="Hammon N."/>
            <person name="Israni S."/>
            <person name="Pitluck S."/>
            <person name="Goltsman E."/>
            <person name="Schmutz J."/>
            <person name="Larimer F."/>
            <person name="Land M."/>
            <person name="Hauser L."/>
            <person name="Mikhailova N."/>
            <person name="Li T."/>
            <person name="Overmann J."/>
            <person name="Bryant D.A."/>
            <person name="Richardson P."/>
        </authorList>
    </citation>
    <scope>NUCLEOTIDE SEQUENCE [LARGE SCALE GENOMIC DNA]</scope>
    <source>
        <strain evidence="2 3">DSM 266</strain>
    </source>
</reference>
<dbReference type="AlphaFoldDB" id="A1BFV3"/>
<dbReference type="eggNOG" id="COG1846">
    <property type="taxonomic scope" value="Bacteria"/>
</dbReference>
<dbReference type="InterPro" id="IPR036390">
    <property type="entry name" value="WH_DNA-bd_sf"/>
</dbReference>
<dbReference type="SUPFAM" id="SSF55785">
    <property type="entry name" value="PYP-like sensor domain (PAS domain)"/>
    <property type="match status" value="1"/>
</dbReference>
<dbReference type="OrthoDB" id="9800369at2"/>
<dbReference type="HOGENOM" id="CLU_841170_0_0_10"/>
<evidence type="ECO:0000259" key="1">
    <source>
        <dbReference type="PROSITE" id="PS50112"/>
    </source>
</evidence>
<evidence type="ECO:0000313" key="2">
    <source>
        <dbReference type="EMBL" id="ABL65280.1"/>
    </source>
</evidence>
<dbReference type="InterPro" id="IPR035965">
    <property type="entry name" value="PAS-like_dom_sf"/>
</dbReference>